<dbReference type="EMBL" id="CP045226">
    <property type="protein sequence ID" value="QFS44907.1"/>
    <property type="molecule type" value="Genomic_DNA"/>
</dbReference>
<dbReference type="KEGG" id="nsh:GXM_02382"/>
<gene>
    <name evidence="1" type="ORF">GXM_02382</name>
</gene>
<reference evidence="1 2" key="1">
    <citation type="submission" date="2019-10" db="EMBL/GenBank/DDBJ databases">
        <title>Genomic and transcriptomic insights into the perfect genentic adaptation of a filamentous nitrogen-fixing cyanobacterium to rice fields.</title>
        <authorList>
            <person name="Chen Z."/>
        </authorList>
    </citation>
    <scope>NUCLEOTIDE SEQUENCE [LARGE SCALE GENOMIC DNA]</scope>
    <source>
        <strain evidence="1">CCNUC1</strain>
    </source>
</reference>
<keyword evidence="2" id="KW-1185">Reference proteome</keyword>
<accession>A0A5P8VX10</accession>
<name>A0A5P8VX10_9NOSO</name>
<protein>
    <submittedName>
        <fullName evidence="1">Uncharacterized protein</fullName>
    </submittedName>
</protein>
<evidence type="ECO:0000313" key="1">
    <source>
        <dbReference type="EMBL" id="QFS44907.1"/>
    </source>
</evidence>
<proteinExistence type="predicted"/>
<organism evidence="1 2">
    <name type="scientific">Nostoc sphaeroides CCNUC1</name>
    <dbReference type="NCBI Taxonomy" id="2653204"/>
    <lineage>
        <taxon>Bacteria</taxon>
        <taxon>Bacillati</taxon>
        <taxon>Cyanobacteriota</taxon>
        <taxon>Cyanophyceae</taxon>
        <taxon>Nostocales</taxon>
        <taxon>Nostocaceae</taxon>
        <taxon>Nostoc</taxon>
    </lineage>
</organism>
<dbReference type="Proteomes" id="UP000326678">
    <property type="component" value="Chromosome Gxm1"/>
</dbReference>
<sequence>MPTLHLSGGLFWVLALLPLLLPITESSQKVTNHSDFH</sequence>
<dbReference type="AlphaFoldDB" id="A0A5P8VX10"/>
<evidence type="ECO:0000313" key="2">
    <source>
        <dbReference type="Proteomes" id="UP000326678"/>
    </source>
</evidence>